<dbReference type="OrthoDB" id="4994422at2759"/>
<sequence>MAQQDAQAGASEVILPKAPGREDKDPRERINVMIDIFNCSLRSSGKADRGFYNEIRSAMHIIYNCNPGDLTISRPLTEAEKRQGQNGSSQMILVSLGNNHYRELDMICEIEGITYVVETKNTKTSDQHQLRANVFLARQQGWGVMYVLRENKTSQAQALRNTFQTIPEAQHLPPLKIVCISDKIEDMFYDGKPHEISRIITNHDTFSRDYWEGELGRKISFSEAQELSRKQEER</sequence>
<dbReference type="EMBL" id="MWPZ01000005">
    <property type="protein sequence ID" value="TIC97370.1"/>
    <property type="molecule type" value="Genomic_DNA"/>
</dbReference>
<accession>A0A4T0VX73</accession>
<dbReference type="Proteomes" id="UP000305883">
    <property type="component" value="Unassembled WGS sequence"/>
</dbReference>
<evidence type="ECO:0000313" key="2">
    <source>
        <dbReference type="EMBL" id="TIC97370.1"/>
    </source>
</evidence>
<organism evidence="2 3">
    <name type="scientific">Colletotrichum higginsianum</name>
    <dbReference type="NCBI Taxonomy" id="80884"/>
    <lineage>
        <taxon>Eukaryota</taxon>
        <taxon>Fungi</taxon>
        <taxon>Dikarya</taxon>
        <taxon>Ascomycota</taxon>
        <taxon>Pezizomycotina</taxon>
        <taxon>Sordariomycetes</taxon>
        <taxon>Hypocreomycetidae</taxon>
        <taxon>Glomerellales</taxon>
        <taxon>Glomerellaceae</taxon>
        <taxon>Colletotrichum</taxon>
        <taxon>Colletotrichum destructivum species complex</taxon>
    </lineage>
</organism>
<proteinExistence type="predicted"/>
<gene>
    <name evidence="2" type="ORF">CH35J_007619</name>
</gene>
<dbReference type="AlphaFoldDB" id="A0A4T0VX73"/>
<reference evidence="2 3" key="1">
    <citation type="journal article" date="2019" name="Genome Biol. Evol.">
        <title>Genomic Plasticity Mediated by Transposable Elements in the Plant Pathogenic Fungus Colletotrichum higginsianum.</title>
        <authorList>
            <person name="Tsushima A."/>
            <person name="Gan P."/>
            <person name="Kumakura N."/>
            <person name="Narusaka M."/>
            <person name="Takano Y."/>
            <person name="Narusaka Y."/>
            <person name="Shirasu K."/>
        </authorList>
    </citation>
    <scope>NUCLEOTIDE SEQUENCE [LARGE SCALE GENOMIC DNA]</scope>
    <source>
        <strain evidence="2 3">MAFF305635-RFP</strain>
    </source>
</reference>
<comment type="caution">
    <text evidence="2">The sequence shown here is derived from an EMBL/GenBank/DDBJ whole genome shotgun (WGS) entry which is preliminary data.</text>
</comment>
<feature type="region of interest" description="Disordered" evidence="1">
    <location>
        <begin position="1"/>
        <end position="27"/>
    </location>
</feature>
<name>A0A4T0VX73_9PEZI</name>
<evidence type="ECO:0000256" key="1">
    <source>
        <dbReference type="SAM" id="MobiDB-lite"/>
    </source>
</evidence>
<evidence type="ECO:0000313" key="3">
    <source>
        <dbReference type="Proteomes" id="UP000305883"/>
    </source>
</evidence>
<protein>
    <submittedName>
        <fullName evidence="2">Uncharacterized protein</fullName>
    </submittedName>
</protein>